<evidence type="ECO:0000259" key="7">
    <source>
        <dbReference type="SMART" id="SM01332"/>
    </source>
</evidence>
<dbReference type="PIRSF" id="PIRSF001771">
    <property type="entry name" value="Cyclin_A_B_D_E"/>
    <property type="match status" value="1"/>
</dbReference>
<evidence type="ECO:0000256" key="2">
    <source>
        <dbReference type="ARBA" id="ARBA00023127"/>
    </source>
</evidence>
<dbReference type="Pfam" id="PF00134">
    <property type="entry name" value="Cyclin_N"/>
    <property type="match status" value="1"/>
</dbReference>
<dbReference type="OMA" id="NERYAND"/>
<dbReference type="InterPro" id="IPR004367">
    <property type="entry name" value="Cyclin_C-dom"/>
</dbReference>
<dbReference type="AlphaFoldDB" id="A0A6P6Y4V2"/>
<dbReference type="GO" id="GO:0016538">
    <property type="term" value="F:cyclin-dependent protein serine/threonine kinase regulator activity"/>
    <property type="evidence" value="ECO:0007669"/>
    <property type="project" value="InterPro"/>
</dbReference>
<evidence type="ECO:0000313" key="9">
    <source>
        <dbReference type="RefSeq" id="XP_027199454.1"/>
    </source>
</evidence>
<dbReference type="InterPro" id="IPR036915">
    <property type="entry name" value="Cyclin-like_sf"/>
</dbReference>
<dbReference type="FunFam" id="1.10.472.10:FF:000001">
    <property type="entry name" value="G2/mitotic-specific cyclin"/>
    <property type="match status" value="1"/>
</dbReference>
<dbReference type="InterPro" id="IPR006671">
    <property type="entry name" value="Cyclin_N"/>
</dbReference>
<dbReference type="InterPro" id="IPR013763">
    <property type="entry name" value="Cyclin-like_dom"/>
</dbReference>
<dbReference type="SMART" id="SM01332">
    <property type="entry name" value="Cyclin_C"/>
    <property type="match status" value="1"/>
</dbReference>
<dbReference type="FunCoup" id="A0A6P6Y4V2">
    <property type="interactions" value="588"/>
</dbReference>
<feature type="domain" description="Cyclin C-terminal" evidence="7">
    <location>
        <begin position="341"/>
        <end position="472"/>
    </location>
</feature>
<dbReference type="InterPro" id="IPR046965">
    <property type="entry name" value="Cyclin_A/B-like"/>
</dbReference>
<gene>
    <name evidence="9" type="primary">LOC113793604</name>
</gene>
<dbReference type="RefSeq" id="XP_027199454.1">
    <property type="nucleotide sequence ID" value="XM_027343653.1"/>
</dbReference>
<dbReference type="SUPFAM" id="SSF47954">
    <property type="entry name" value="Cyclin-like"/>
    <property type="match status" value="2"/>
</dbReference>
<dbReference type="PROSITE" id="PS00292">
    <property type="entry name" value="CYCLINS"/>
    <property type="match status" value="1"/>
</dbReference>
<dbReference type="Pfam" id="PF02984">
    <property type="entry name" value="Cyclin_C"/>
    <property type="match status" value="1"/>
</dbReference>
<dbReference type="SMART" id="SM00385">
    <property type="entry name" value="CYCLIN"/>
    <property type="match status" value="2"/>
</dbReference>
<evidence type="ECO:0000313" key="8">
    <source>
        <dbReference type="Proteomes" id="UP000515146"/>
    </source>
</evidence>
<dbReference type="KEGG" id="dpte:113793604"/>
<feature type="domain" description="Cyclin-like" evidence="6">
    <location>
        <begin position="345"/>
        <end position="465"/>
    </location>
</feature>
<organism evidence="8 9">
    <name type="scientific">Dermatophagoides pteronyssinus</name>
    <name type="common">European house dust mite</name>
    <dbReference type="NCBI Taxonomy" id="6956"/>
    <lineage>
        <taxon>Eukaryota</taxon>
        <taxon>Metazoa</taxon>
        <taxon>Ecdysozoa</taxon>
        <taxon>Arthropoda</taxon>
        <taxon>Chelicerata</taxon>
        <taxon>Arachnida</taxon>
        <taxon>Acari</taxon>
        <taxon>Acariformes</taxon>
        <taxon>Sarcoptiformes</taxon>
        <taxon>Astigmata</taxon>
        <taxon>Psoroptidia</taxon>
        <taxon>Analgoidea</taxon>
        <taxon>Pyroglyphidae</taxon>
        <taxon>Dermatophagoidinae</taxon>
        <taxon>Dermatophagoides</taxon>
    </lineage>
</organism>
<feature type="compositionally biased region" description="Basic and acidic residues" evidence="5">
    <location>
        <begin position="149"/>
        <end position="158"/>
    </location>
</feature>
<feature type="domain" description="Cyclin-like" evidence="6">
    <location>
        <begin position="248"/>
        <end position="332"/>
    </location>
</feature>
<dbReference type="OrthoDB" id="6437110at2759"/>
<name>A0A6P6Y4V2_DERPT</name>
<keyword evidence="2 4" id="KW-0195">Cyclin</keyword>
<keyword evidence="3" id="KW-0131">Cell cycle</keyword>
<dbReference type="GO" id="GO:0051301">
    <property type="term" value="P:cell division"/>
    <property type="evidence" value="ECO:0007669"/>
    <property type="project" value="UniProtKB-KW"/>
</dbReference>
<comment type="similarity">
    <text evidence="4">Belongs to the cyclin family.</text>
</comment>
<sequence>MSRAFGSTIQPNGQRKALACISQNPANINKQNVLKPNNQYGLNIQSLKSQPFITFQKSVSTSNLVDQENDYLKPQNVQQQQQTFKIYKDVQDTPVEQKQQQQPGKNQEELLQENIEAVKKELNNFLIDSLEKSLGTDDQKICDQSFKSLSDKENDPKNDVCPGNDDDTDMIIDDYDDLENQKENFQSHLSIHSDISYVQHYPELDLLGDYSSNIWYYMLEKERKFMPNPFYMSNQQNINTKMRSILVDWLVDVADEYKLKDETLFLAINYIDRFLSNYSITRQEFQLLGTSALFIASKYEEIYPPELADFVYITDDSFSKAQILLMEKTILNGLAFDVSVPTSNYFLEMFSTKLVLDKQIYCLAKYLNLLTMLECTPFLKYYPSEIAICSIMLAGKILRISDIIPEDFLQQSILYEKQLGNQGDVSQLLDERNNLLEALNQLRLYANKHPQQAIQKKYCENKFYNVSKLADEANI</sequence>
<dbReference type="GO" id="GO:0044772">
    <property type="term" value="P:mitotic cell cycle phase transition"/>
    <property type="evidence" value="ECO:0007669"/>
    <property type="project" value="InterPro"/>
</dbReference>
<evidence type="ECO:0000259" key="6">
    <source>
        <dbReference type="SMART" id="SM00385"/>
    </source>
</evidence>
<dbReference type="Gene3D" id="1.10.472.10">
    <property type="entry name" value="Cyclin-like"/>
    <property type="match status" value="2"/>
</dbReference>
<protein>
    <submittedName>
        <fullName evidence="9">G2/mitotic-specific cyclin-A-like isoform X1</fullName>
    </submittedName>
</protein>
<evidence type="ECO:0000256" key="5">
    <source>
        <dbReference type="SAM" id="MobiDB-lite"/>
    </source>
</evidence>
<accession>A0A6P6Y4V2</accession>
<keyword evidence="8" id="KW-1185">Reference proteome</keyword>
<dbReference type="PANTHER" id="PTHR10177">
    <property type="entry name" value="CYCLINS"/>
    <property type="match status" value="1"/>
</dbReference>
<evidence type="ECO:0000256" key="4">
    <source>
        <dbReference type="RuleBase" id="RU000383"/>
    </source>
</evidence>
<dbReference type="Proteomes" id="UP000515146">
    <property type="component" value="Unplaced"/>
</dbReference>
<evidence type="ECO:0000256" key="3">
    <source>
        <dbReference type="ARBA" id="ARBA00023306"/>
    </source>
</evidence>
<keyword evidence="1" id="KW-0132">Cell division</keyword>
<reference evidence="9" key="1">
    <citation type="submission" date="2025-08" db="UniProtKB">
        <authorList>
            <consortium name="RefSeq"/>
        </authorList>
    </citation>
    <scope>IDENTIFICATION</scope>
    <source>
        <strain evidence="9">Airmid</strain>
    </source>
</reference>
<proteinExistence type="inferred from homology"/>
<dbReference type="InterPro" id="IPR048258">
    <property type="entry name" value="Cyclins_cyclin-box"/>
</dbReference>
<dbReference type="InParanoid" id="A0A6P6Y4V2"/>
<evidence type="ECO:0000256" key="1">
    <source>
        <dbReference type="ARBA" id="ARBA00022618"/>
    </source>
</evidence>
<feature type="region of interest" description="Disordered" evidence="5">
    <location>
        <begin position="147"/>
        <end position="167"/>
    </location>
</feature>
<dbReference type="InterPro" id="IPR039361">
    <property type="entry name" value="Cyclin"/>
</dbReference>